<organism evidence="3 4">
    <name type="scientific">Massilia violaceinigra</name>
    <dbReference type="NCBI Taxonomy" id="2045208"/>
    <lineage>
        <taxon>Bacteria</taxon>
        <taxon>Pseudomonadati</taxon>
        <taxon>Pseudomonadota</taxon>
        <taxon>Betaproteobacteria</taxon>
        <taxon>Burkholderiales</taxon>
        <taxon>Oxalobacteraceae</taxon>
        <taxon>Telluria group</taxon>
        <taxon>Massilia</taxon>
    </lineage>
</organism>
<evidence type="ECO:0000313" key="4">
    <source>
        <dbReference type="Proteomes" id="UP000229897"/>
    </source>
</evidence>
<keyword evidence="4" id="KW-1185">Reference proteome</keyword>
<name>A0A2D2DUB1_9BURK</name>
<evidence type="ECO:0000259" key="2">
    <source>
        <dbReference type="SMART" id="SM00062"/>
    </source>
</evidence>
<dbReference type="PANTHER" id="PTHR35936:SF6">
    <property type="entry name" value="AMINO ACID ABC TRANSPORTER SUBSTRATE-BINDING PAAT FAMILY PROTEIN"/>
    <property type="match status" value="1"/>
</dbReference>
<dbReference type="Proteomes" id="UP000229897">
    <property type="component" value="Chromosome"/>
</dbReference>
<dbReference type="Gene3D" id="3.40.190.10">
    <property type="entry name" value="Periplasmic binding protein-like II"/>
    <property type="match status" value="2"/>
</dbReference>
<dbReference type="EMBL" id="CP024608">
    <property type="protein sequence ID" value="ATQ78562.1"/>
    <property type="molecule type" value="Genomic_DNA"/>
</dbReference>
<proteinExistence type="predicted"/>
<protein>
    <recommendedName>
        <fullName evidence="2">Solute-binding protein family 3/N-terminal domain-containing protein</fullName>
    </recommendedName>
</protein>
<keyword evidence="1" id="KW-0732">Signal</keyword>
<feature type="domain" description="Solute-binding protein family 3/N-terminal" evidence="2">
    <location>
        <begin position="23"/>
        <end position="243"/>
    </location>
</feature>
<dbReference type="KEGG" id="mass:CR152_31630"/>
<accession>A0A2D2DUB1</accession>
<sequence>MKILVYAISLMCAAWLTKARSETFKVGFYNYPPMMIESGRTGIYQELLDELGKITGHRFQIEYFPYARLAKRFDLGQVDVEPGVFPGWVKQQKVPGVFSVPFGKVIDILVFGPGKHFKVNTPNDLTGRTIGLVRGYSYPELRELFDSGAVHRSDAVSETQLMAMLAAGRMDQILINKAVAQYSILQTPKYSEFVVGDVLGSYDVSIRVHPSKKALLPKLDEAILIMKRSGAITRIYGKYGVSL</sequence>
<gene>
    <name evidence="3" type="ORF">CR152_31630</name>
</gene>
<dbReference type="SUPFAM" id="SSF53850">
    <property type="entry name" value="Periplasmic binding protein-like II"/>
    <property type="match status" value="1"/>
</dbReference>
<dbReference type="PANTHER" id="PTHR35936">
    <property type="entry name" value="MEMBRANE-BOUND LYTIC MUREIN TRANSGLYCOSYLASE F"/>
    <property type="match status" value="1"/>
</dbReference>
<dbReference type="SMART" id="SM00062">
    <property type="entry name" value="PBPb"/>
    <property type="match status" value="1"/>
</dbReference>
<dbReference type="OrthoDB" id="8771774at2"/>
<dbReference type="AlphaFoldDB" id="A0A2D2DUB1"/>
<evidence type="ECO:0000313" key="3">
    <source>
        <dbReference type="EMBL" id="ATQ78562.1"/>
    </source>
</evidence>
<evidence type="ECO:0000256" key="1">
    <source>
        <dbReference type="ARBA" id="ARBA00022729"/>
    </source>
</evidence>
<reference evidence="3" key="1">
    <citation type="submission" date="2017-10" db="EMBL/GenBank/DDBJ databases">
        <title>Massilia psychrophilum sp. nov., a novel purple-pigmented bacterium isolated from Tianshan glacier, Xinjiang Municipality, China.</title>
        <authorList>
            <person name="Wang H."/>
        </authorList>
    </citation>
    <scope>NUCLEOTIDE SEQUENCE [LARGE SCALE GENOMIC DNA]</scope>
    <source>
        <strain evidence="3">B2</strain>
    </source>
</reference>
<dbReference type="InterPro" id="IPR001638">
    <property type="entry name" value="Solute-binding_3/MltF_N"/>
</dbReference>
<dbReference type="RefSeq" id="WP_099881706.1">
    <property type="nucleotide sequence ID" value="NZ_CP024608.1"/>
</dbReference>